<dbReference type="Proteomes" id="UP001454036">
    <property type="component" value="Unassembled WGS sequence"/>
</dbReference>
<proteinExistence type="predicted"/>
<keyword evidence="3" id="KW-1185">Reference proteome</keyword>
<accession>A0AAV3R2Q1</accession>
<feature type="compositionally biased region" description="Basic and acidic residues" evidence="1">
    <location>
        <begin position="114"/>
        <end position="124"/>
    </location>
</feature>
<name>A0AAV3R2Q1_LITER</name>
<comment type="caution">
    <text evidence="2">The sequence shown here is derived from an EMBL/GenBank/DDBJ whole genome shotgun (WGS) entry which is preliminary data.</text>
</comment>
<evidence type="ECO:0000256" key="1">
    <source>
        <dbReference type="SAM" id="MobiDB-lite"/>
    </source>
</evidence>
<evidence type="ECO:0000313" key="3">
    <source>
        <dbReference type="Proteomes" id="UP001454036"/>
    </source>
</evidence>
<evidence type="ECO:0000313" key="2">
    <source>
        <dbReference type="EMBL" id="GAA0170145.1"/>
    </source>
</evidence>
<dbReference type="AlphaFoldDB" id="A0AAV3R2Q1"/>
<feature type="compositionally biased region" description="Basic and acidic residues" evidence="1">
    <location>
        <begin position="50"/>
        <end position="64"/>
    </location>
</feature>
<organism evidence="2 3">
    <name type="scientific">Lithospermum erythrorhizon</name>
    <name type="common">Purple gromwell</name>
    <name type="synonym">Lithospermum officinale var. erythrorhizon</name>
    <dbReference type="NCBI Taxonomy" id="34254"/>
    <lineage>
        <taxon>Eukaryota</taxon>
        <taxon>Viridiplantae</taxon>
        <taxon>Streptophyta</taxon>
        <taxon>Embryophyta</taxon>
        <taxon>Tracheophyta</taxon>
        <taxon>Spermatophyta</taxon>
        <taxon>Magnoliopsida</taxon>
        <taxon>eudicotyledons</taxon>
        <taxon>Gunneridae</taxon>
        <taxon>Pentapetalae</taxon>
        <taxon>asterids</taxon>
        <taxon>lamiids</taxon>
        <taxon>Boraginales</taxon>
        <taxon>Boraginaceae</taxon>
        <taxon>Boraginoideae</taxon>
        <taxon>Lithospermeae</taxon>
        <taxon>Lithospermum</taxon>
    </lineage>
</organism>
<sequence>MEKGNSLKININTGKERELEPLYSPYIEQRIRLGSTTNFVHFKDTNDRITKFTDPQNKKSDGIDKSSTNLENDIGATKIHNIAADKSMEENIIVDNAENSEKDYKGLQNENSIDDDKGKDEKLD</sequence>
<reference evidence="2 3" key="1">
    <citation type="submission" date="2024-01" db="EMBL/GenBank/DDBJ databases">
        <title>The complete chloroplast genome sequence of Lithospermum erythrorhizon: insights into the phylogenetic relationship among Boraginaceae species and the maternal lineages of purple gromwells.</title>
        <authorList>
            <person name="Okada T."/>
            <person name="Watanabe K."/>
        </authorList>
    </citation>
    <scope>NUCLEOTIDE SEQUENCE [LARGE SCALE GENOMIC DNA]</scope>
</reference>
<feature type="region of interest" description="Disordered" evidence="1">
    <location>
        <begin position="93"/>
        <end position="124"/>
    </location>
</feature>
<protein>
    <submittedName>
        <fullName evidence="2">Uncharacterized protein</fullName>
    </submittedName>
</protein>
<dbReference type="EMBL" id="BAABME010007109">
    <property type="protein sequence ID" value="GAA0170145.1"/>
    <property type="molecule type" value="Genomic_DNA"/>
</dbReference>
<gene>
    <name evidence="2" type="ORF">LIER_24474</name>
</gene>
<feature type="region of interest" description="Disordered" evidence="1">
    <location>
        <begin position="50"/>
        <end position="70"/>
    </location>
</feature>